<reference evidence="4" key="1">
    <citation type="submission" date="2016-04" db="UniProtKB">
        <authorList>
            <consortium name="WormBaseParasite"/>
        </authorList>
    </citation>
    <scope>IDENTIFICATION</scope>
</reference>
<keyword evidence="1" id="KW-0472">Membrane</keyword>
<accession>A0A158PLY3</accession>
<organism evidence="4">
    <name type="scientific">Angiostrongylus costaricensis</name>
    <name type="common">Nematode worm</name>
    <dbReference type="NCBI Taxonomy" id="334426"/>
    <lineage>
        <taxon>Eukaryota</taxon>
        <taxon>Metazoa</taxon>
        <taxon>Ecdysozoa</taxon>
        <taxon>Nematoda</taxon>
        <taxon>Chromadorea</taxon>
        <taxon>Rhabditida</taxon>
        <taxon>Rhabditina</taxon>
        <taxon>Rhabditomorpha</taxon>
        <taxon>Strongyloidea</taxon>
        <taxon>Metastrongylidae</taxon>
        <taxon>Angiostrongylus</taxon>
    </lineage>
</organism>
<feature type="transmembrane region" description="Helical" evidence="1">
    <location>
        <begin position="114"/>
        <end position="134"/>
    </location>
</feature>
<protein>
    <submittedName>
        <fullName evidence="4">Neur_chan_memb domain-containing protein</fullName>
    </submittedName>
</protein>
<dbReference type="AlphaFoldDB" id="A0A158PLY3"/>
<evidence type="ECO:0000313" key="4">
    <source>
        <dbReference type="WBParaSite" id="ACOC_0001192401-mRNA-1"/>
    </source>
</evidence>
<proteinExistence type="predicted"/>
<dbReference type="WBParaSite" id="ACOC_0001192401-mRNA-1">
    <property type="protein sequence ID" value="ACOC_0001192401-mRNA-1"/>
    <property type="gene ID" value="ACOC_0001192401"/>
</dbReference>
<gene>
    <name evidence="2" type="ORF">ACOC_LOCUS11925</name>
</gene>
<feature type="transmembrane region" description="Helical" evidence="1">
    <location>
        <begin position="83"/>
        <end position="102"/>
    </location>
</feature>
<name>A0A158PLY3_ANGCS</name>
<dbReference type="Proteomes" id="UP000267027">
    <property type="component" value="Unassembled WGS sequence"/>
</dbReference>
<feature type="transmembrane region" description="Helical" evidence="1">
    <location>
        <begin position="28"/>
        <end position="50"/>
    </location>
</feature>
<evidence type="ECO:0000256" key="1">
    <source>
        <dbReference type="SAM" id="Phobius"/>
    </source>
</evidence>
<reference evidence="2 3" key="2">
    <citation type="submission" date="2018-11" db="EMBL/GenBank/DDBJ databases">
        <authorList>
            <consortium name="Pathogen Informatics"/>
        </authorList>
    </citation>
    <scope>NUCLEOTIDE SEQUENCE [LARGE SCALE GENOMIC DNA]</scope>
    <source>
        <strain evidence="2 3">Costa Rica</strain>
    </source>
</reference>
<sequence length="310" mass="35766">MFSGNLIYLSCGVSYYSPKMTMFVSRAVTAPAFMGLIVNIICAFLVIFFFHESNAGLQRKVSLENGRTEEHARFFALPKYDRMAVMTCIFTRFAQMFVIANLETHLFTEFGPRPAWGMEIVFAGFCAFLWIHFYKRIIPLKLPQNLSSGDMFKSKYVPSFCTGSDHCLHRAKIRFNRKLEKNPLHRPRGKSIGVYDVNVLNDLLSKRDWQIKEDLTEDYELLAERLKSCSEFASVPPARISDRLSINTKELLEKRRQLKLDPAATRLTSLVINANCTRALQEDLQQYMQKKILEAAEQTEHSGKKPWRLV</sequence>
<dbReference type="OrthoDB" id="370281at2759"/>
<evidence type="ECO:0000313" key="2">
    <source>
        <dbReference type="EMBL" id="VDM63510.1"/>
    </source>
</evidence>
<dbReference type="EMBL" id="UYYA01004828">
    <property type="protein sequence ID" value="VDM63510.1"/>
    <property type="molecule type" value="Genomic_DNA"/>
</dbReference>
<keyword evidence="3" id="KW-1185">Reference proteome</keyword>
<keyword evidence="1" id="KW-0812">Transmembrane</keyword>
<evidence type="ECO:0000313" key="3">
    <source>
        <dbReference type="Proteomes" id="UP000267027"/>
    </source>
</evidence>
<keyword evidence="1" id="KW-1133">Transmembrane helix</keyword>